<dbReference type="PROSITE" id="PS00198">
    <property type="entry name" value="4FE4S_FER_1"/>
    <property type="match status" value="1"/>
</dbReference>
<feature type="domain" description="4Fe-4S ferredoxin-type" evidence="11">
    <location>
        <begin position="360"/>
        <end position="390"/>
    </location>
</feature>
<evidence type="ECO:0000256" key="1">
    <source>
        <dbReference type="ARBA" id="ARBA00022448"/>
    </source>
</evidence>
<evidence type="ECO:0000256" key="6">
    <source>
        <dbReference type="ARBA" id="ARBA00023004"/>
    </source>
</evidence>
<dbReference type="Pfam" id="PF12838">
    <property type="entry name" value="Fer4_7"/>
    <property type="match status" value="1"/>
</dbReference>
<dbReference type="InterPro" id="IPR019554">
    <property type="entry name" value="Soluble_ligand-bd"/>
</dbReference>
<dbReference type="InterPro" id="IPR017900">
    <property type="entry name" value="4Fe4S_Fe_S_CS"/>
</dbReference>
<evidence type="ECO:0000313" key="13">
    <source>
        <dbReference type="Proteomes" id="UP000235116"/>
    </source>
</evidence>
<evidence type="ECO:0000313" key="12">
    <source>
        <dbReference type="EMBL" id="AUM14498.1"/>
    </source>
</evidence>
<feature type="coiled-coil region" evidence="9">
    <location>
        <begin position="518"/>
        <end position="563"/>
    </location>
</feature>
<dbReference type="Gene3D" id="3.30.70.20">
    <property type="match status" value="1"/>
</dbReference>
<dbReference type="Pfam" id="PF10531">
    <property type="entry name" value="SLBB"/>
    <property type="match status" value="1"/>
</dbReference>
<comment type="function">
    <text evidence="8">Part of a membrane-bound complex that couples electron transfer with translocation of ions across the membrane.</text>
</comment>
<protein>
    <recommendedName>
        <fullName evidence="8">Ion-translocating oxidoreductase complex subunit C</fullName>
        <ecNumber evidence="8">7.-.-.-</ecNumber>
    </recommendedName>
    <alternativeName>
        <fullName evidence="8">Rnf electron transport complex subunit C</fullName>
    </alternativeName>
</protein>
<dbReference type="InterPro" id="IPR011538">
    <property type="entry name" value="Nuo51_FMN-bd"/>
</dbReference>
<feature type="region of interest" description="Disordered" evidence="10">
    <location>
        <begin position="1"/>
        <end position="31"/>
    </location>
</feature>
<dbReference type="PROSITE" id="PS51379">
    <property type="entry name" value="4FE4S_FER_2"/>
    <property type="match status" value="2"/>
</dbReference>
<keyword evidence="8" id="KW-1278">Translocase</keyword>
<keyword evidence="13" id="KW-1185">Reference proteome</keyword>
<feature type="compositionally biased region" description="Basic and acidic residues" evidence="10">
    <location>
        <begin position="458"/>
        <end position="487"/>
    </location>
</feature>
<proteinExistence type="inferred from homology"/>
<feature type="domain" description="4Fe-4S ferredoxin-type" evidence="11">
    <location>
        <begin position="400"/>
        <end position="429"/>
    </location>
</feature>
<evidence type="ECO:0000256" key="3">
    <source>
        <dbReference type="ARBA" id="ARBA00022723"/>
    </source>
</evidence>
<gene>
    <name evidence="8" type="primary">rnfC</name>
    <name evidence="12" type="ORF">Kalk_19615</name>
</gene>
<comment type="subcellular location">
    <subcellularLocation>
        <location evidence="8">Cell inner membrane</location>
        <topology evidence="8">Peripheral membrane protein</topology>
    </subcellularLocation>
</comment>
<evidence type="ECO:0000256" key="8">
    <source>
        <dbReference type="HAMAP-Rule" id="MF_00461"/>
    </source>
</evidence>
<dbReference type="NCBIfam" id="TIGR01945">
    <property type="entry name" value="rnfC"/>
    <property type="match status" value="1"/>
</dbReference>
<keyword evidence="8" id="KW-1003">Cell membrane</keyword>
<keyword evidence="7 8" id="KW-0411">Iron-sulfur</keyword>
<evidence type="ECO:0000256" key="9">
    <source>
        <dbReference type="SAM" id="Coils"/>
    </source>
</evidence>
<dbReference type="GO" id="GO:0005886">
    <property type="term" value="C:plasma membrane"/>
    <property type="evidence" value="ECO:0007669"/>
    <property type="project" value="UniProtKB-SubCell"/>
</dbReference>
<comment type="cofactor">
    <cofactor evidence="8">
        <name>[4Fe-4S] cluster</name>
        <dbReference type="ChEBI" id="CHEBI:49883"/>
    </cofactor>
    <text evidence="8">Binds 2 [4Fe-4S] clusters per subunit.</text>
</comment>
<dbReference type="NCBIfam" id="NF003454">
    <property type="entry name" value="PRK05035.1"/>
    <property type="match status" value="1"/>
</dbReference>
<feature type="binding site" evidence="8">
    <location>
        <position position="373"/>
    </location>
    <ligand>
        <name>[4Fe-4S] cluster</name>
        <dbReference type="ChEBI" id="CHEBI:49883"/>
        <label>1</label>
    </ligand>
</feature>
<dbReference type="Pfam" id="PF01512">
    <property type="entry name" value="Complex1_51K"/>
    <property type="match status" value="1"/>
</dbReference>
<keyword evidence="8" id="KW-0472">Membrane</keyword>
<evidence type="ECO:0000256" key="10">
    <source>
        <dbReference type="SAM" id="MobiDB-lite"/>
    </source>
</evidence>
<feature type="binding site" evidence="8">
    <location>
        <position position="376"/>
    </location>
    <ligand>
        <name>[4Fe-4S] cluster</name>
        <dbReference type="ChEBI" id="CHEBI:49883"/>
        <label>1</label>
    </ligand>
</feature>
<keyword evidence="4 8" id="KW-0677">Repeat</keyword>
<dbReference type="GO" id="GO:0009055">
    <property type="term" value="F:electron transfer activity"/>
    <property type="evidence" value="ECO:0007669"/>
    <property type="project" value="InterPro"/>
</dbReference>
<dbReference type="SUPFAM" id="SSF142019">
    <property type="entry name" value="Nqo1 FMN-binding domain-like"/>
    <property type="match status" value="1"/>
</dbReference>
<evidence type="ECO:0000256" key="2">
    <source>
        <dbReference type="ARBA" id="ARBA00022485"/>
    </source>
</evidence>
<comment type="subunit">
    <text evidence="8">The complex is composed of six subunits: RnfA, RnfB, RnfC, RnfD, RnfE and RnfG.</text>
</comment>
<dbReference type="GO" id="GO:0046872">
    <property type="term" value="F:metal ion binding"/>
    <property type="evidence" value="ECO:0007669"/>
    <property type="project" value="UniProtKB-KW"/>
</dbReference>
<dbReference type="AlphaFoldDB" id="A0A2K9LQ92"/>
<organism evidence="12 13">
    <name type="scientific">Ketobacter alkanivorans</name>
    <dbReference type="NCBI Taxonomy" id="1917421"/>
    <lineage>
        <taxon>Bacteria</taxon>
        <taxon>Pseudomonadati</taxon>
        <taxon>Pseudomonadota</taxon>
        <taxon>Gammaproteobacteria</taxon>
        <taxon>Pseudomonadales</taxon>
        <taxon>Ketobacteraceae</taxon>
        <taxon>Ketobacter</taxon>
    </lineage>
</organism>
<name>A0A2K9LQ92_9GAMM</name>
<dbReference type="RefSeq" id="WP_101895871.1">
    <property type="nucleotide sequence ID" value="NZ_CP022684.1"/>
</dbReference>
<dbReference type="InterPro" id="IPR037225">
    <property type="entry name" value="Nuo51_FMN-bd_sf"/>
</dbReference>
<feature type="region of interest" description="Disordered" evidence="10">
    <location>
        <begin position="565"/>
        <end position="586"/>
    </location>
</feature>
<dbReference type="Gene3D" id="3.40.50.11540">
    <property type="entry name" value="NADH-ubiquinone oxidoreductase 51kDa subunit"/>
    <property type="match status" value="1"/>
</dbReference>
<dbReference type="FunFam" id="3.30.70.20:FF:000044">
    <property type="entry name" value="Ion-translocating oxidoreductase complex subunit C"/>
    <property type="match status" value="1"/>
</dbReference>
<evidence type="ECO:0000256" key="5">
    <source>
        <dbReference type="ARBA" id="ARBA00022982"/>
    </source>
</evidence>
<dbReference type="KEGG" id="kak:Kalk_19615"/>
<dbReference type="OrthoDB" id="9767754at2"/>
<feature type="binding site" evidence="8">
    <location>
        <position position="370"/>
    </location>
    <ligand>
        <name>[4Fe-4S] cluster</name>
        <dbReference type="ChEBI" id="CHEBI:49883"/>
        <label>1</label>
    </ligand>
</feature>
<evidence type="ECO:0000259" key="11">
    <source>
        <dbReference type="PROSITE" id="PS51379"/>
    </source>
</evidence>
<dbReference type="HAMAP" id="MF_00461">
    <property type="entry name" value="RsxC_RnfC"/>
    <property type="match status" value="1"/>
</dbReference>
<evidence type="ECO:0000256" key="4">
    <source>
        <dbReference type="ARBA" id="ARBA00022737"/>
    </source>
</evidence>
<feature type="binding site" evidence="8">
    <location>
        <position position="412"/>
    </location>
    <ligand>
        <name>[4Fe-4S] cluster</name>
        <dbReference type="ChEBI" id="CHEBI:49883"/>
        <label>2</label>
    </ligand>
</feature>
<dbReference type="EC" id="7.-.-.-" evidence="8"/>
<feature type="binding site" evidence="8">
    <location>
        <position position="419"/>
    </location>
    <ligand>
        <name>[4Fe-4S] cluster</name>
        <dbReference type="ChEBI" id="CHEBI:49883"/>
        <label>1</label>
    </ligand>
</feature>
<sequence>MSRHIWDFHGGIHPPENKKQSSETSIRNPGIPDRLVVPVQQHIGSPGKPCVEVGQGVLKGQKIAEANGFVSLPVHAPTSGIVEAIDLHPVQHPSGMDALCVVIKPDGKDEWIEHSGRSDYNSLEKKAALNLIRDAGIAGMGGAGFPSVVKLGVKPDQKIKTLILNAVECEPYITADDRLMRERAHEIVQGLQIIAWLIDAKETLIGIEDNKPHAIEAMRQATVDTAIEVVTVPTKYPSGGEKQLIYMLTGKEVRSGGIPADVGVVCHNTGTAYAIKRAIIDGEPLISRITTLTGDFVADKGNYEVLIGTPVGWLLQQAGVKSTDLHRLVMGGPMMGFAMHNMTVPVVKTTNCLLVPTQQEFPDPAPEQPCIRCGSCAQACPVNLLPQQLYWFSKTKEFDKAAHYNLADCIECGACSYVCPSNIPLVQYYRFAKGEIRTQQQEQRKADHARQRFEARQARLEREEQEKERKRQERAKAAAAKQAEKKAAPAAKPAPSTAAGSGAENHGQTDLTKLQTAAASTMKRYKEAQKALLQAEKNESDNLEALRKKVGQLKDKADNAKAAFIDAKSAESKEPPALSSIKDDPLADLKKASADDFAAFKQAEQDLAEAEAQGSSEIDTLKQRVTELKALSDASKTAMKAARAKEKEQIQQKNAASDPVKTAKMEVAKQQVLLKKATKALQAAKDSDGGETEALEAKLKEAENLLEAAENTLKRIEKEHA</sequence>
<dbReference type="GO" id="GO:0051539">
    <property type="term" value="F:4 iron, 4 sulfur cluster binding"/>
    <property type="evidence" value="ECO:0007669"/>
    <property type="project" value="UniProtKB-KW"/>
</dbReference>
<accession>A0A2K9LQ92</accession>
<keyword evidence="6 8" id="KW-0408">Iron</keyword>
<dbReference type="SUPFAM" id="SSF46548">
    <property type="entry name" value="alpha-helical ferredoxin"/>
    <property type="match status" value="1"/>
</dbReference>
<keyword evidence="5 8" id="KW-0249">Electron transport</keyword>
<keyword evidence="9" id="KW-0175">Coiled coil</keyword>
<evidence type="ECO:0000256" key="7">
    <source>
        <dbReference type="ARBA" id="ARBA00023014"/>
    </source>
</evidence>
<dbReference type="InterPro" id="IPR010208">
    <property type="entry name" value="Ion_transpt_RnfC/RsxC"/>
</dbReference>
<dbReference type="PANTHER" id="PTHR43034">
    <property type="entry name" value="ION-TRANSLOCATING OXIDOREDUCTASE COMPLEX SUBUNIT C"/>
    <property type="match status" value="1"/>
</dbReference>
<dbReference type="Proteomes" id="UP000235116">
    <property type="component" value="Chromosome"/>
</dbReference>
<dbReference type="PANTHER" id="PTHR43034:SF2">
    <property type="entry name" value="ION-TRANSLOCATING OXIDOREDUCTASE COMPLEX SUBUNIT C"/>
    <property type="match status" value="1"/>
</dbReference>
<keyword evidence="3 8" id="KW-0479">Metal-binding</keyword>
<dbReference type="InterPro" id="IPR017896">
    <property type="entry name" value="4Fe4S_Fe-S-bd"/>
</dbReference>
<dbReference type="InterPro" id="IPR026902">
    <property type="entry name" value="RnfC_N"/>
</dbReference>
<dbReference type="Pfam" id="PF13375">
    <property type="entry name" value="RnfC_N"/>
    <property type="match status" value="1"/>
</dbReference>
<keyword evidence="8" id="KW-0997">Cell inner membrane</keyword>
<feature type="region of interest" description="Disordered" evidence="10">
    <location>
        <begin position="632"/>
        <end position="663"/>
    </location>
</feature>
<dbReference type="EMBL" id="CP022684">
    <property type="protein sequence ID" value="AUM14498.1"/>
    <property type="molecule type" value="Genomic_DNA"/>
</dbReference>
<feature type="binding site" evidence="8">
    <location>
        <position position="415"/>
    </location>
    <ligand>
        <name>[4Fe-4S] cluster</name>
        <dbReference type="ChEBI" id="CHEBI:49883"/>
        <label>2</label>
    </ligand>
</feature>
<keyword evidence="1 8" id="KW-0813">Transport</keyword>
<keyword evidence="2 8" id="KW-0004">4Fe-4S</keyword>
<feature type="region of interest" description="Disordered" evidence="10">
    <location>
        <begin position="458"/>
        <end position="509"/>
    </location>
</feature>
<dbReference type="GO" id="GO:0022900">
    <property type="term" value="P:electron transport chain"/>
    <property type="evidence" value="ECO:0007669"/>
    <property type="project" value="UniProtKB-UniRule"/>
</dbReference>
<feature type="binding site" evidence="8">
    <location>
        <position position="380"/>
    </location>
    <ligand>
        <name>[4Fe-4S] cluster</name>
        <dbReference type="ChEBI" id="CHEBI:49883"/>
        <label>2</label>
    </ligand>
</feature>
<feature type="binding site" evidence="8">
    <location>
        <position position="409"/>
    </location>
    <ligand>
        <name>[4Fe-4S] cluster</name>
        <dbReference type="ChEBI" id="CHEBI:49883"/>
        <label>2</label>
    </ligand>
</feature>
<comment type="similarity">
    <text evidence="8">Belongs to the 4Fe4S bacterial-type ferredoxin family. RnfC subfamily.</text>
</comment>
<reference evidence="13" key="1">
    <citation type="submission" date="2017-08" db="EMBL/GenBank/DDBJ databases">
        <title>Direct submision.</title>
        <authorList>
            <person name="Kim S.-J."/>
            <person name="Rhee S.-K."/>
        </authorList>
    </citation>
    <scope>NUCLEOTIDE SEQUENCE [LARGE SCALE GENOMIC DNA]</scope>
    <source>
        <strain evidence="13">GI5</strain>
    </source>
</reference>
<feature type="coiled-coil region" evidence="9">
    <location>
        <begin position="692"/>
        <end position="719"/>
    </location>
</feature>